<dbReference type="InterPro" id="IPR011066">
    <property type="entry name" value="MscS_channel_C_sf"/>
</dbReference>
<dbReference type="InterPro" id="IPR006685">
    <property type="entry name" value="MscS_channel_2nd"/>
</dbReference>
<comment type="caution">
    <text evidence="7">Lacks conserved residue(s) required for the propagation of feature annotation.</text>
</comment>
<dbReference type="SUPFAM" id="SSF82689">
    <property type="entry name" value="Mechanosensitive channel protein MscS (YggB), C-terminal domain"/>
    <property type="match status" value="1"/>
</dbReference>
<sequence>MSAAHDADMPRTPYPAGKRRDAARSNAFLPIEHVMRDKRILNRSCRLMAALSWLTWLILCFPSAIAAAPYVPDAYAHGKAAYYDAASSPVWLRVANRDIVILRSTLADTTPLQRAQYANARIDRLTDAELGAPISLKEIIIGDQSGIGVVLGSATLFVLTRADLDPLAEESLEDAASAAAGRLSSALKAMREQYEPKTWINGILLSIAATAAFLLAIWLIMRLKNHIRQALERRTLRSLDKYVVRGIDVMAMTRIFIERITMLVLWVLLFVVGYVWLAFVLRSFPYTAPWGDELAANVIHVIQNLAQGAIDSAPGILTVIVIFTITRMVVQLLNTFFRAVQDATLSVPFMHPDTAGATRLLVIILIWLFALALAYPHIPGSDSLAFQGISVIAGLMLTLGGTGVINQMMSGLVLVYSRALAEGDMVAIDDTTGVVTYIGLLSTKIETHAHEELTIPNALMVSKKVKNYSRLQASRGATIVAKVSIGYDTAWRQVEAMLIEASRRTVGVRQDIEPHVLQLELANFDIMYELVSYIEQPEQRYELLHALYGNIVDVFNEHEVQIMSPRFDAQPDYKVIVPRVRPPAMKPDSDQSTAATR</sequence>
<feature type="transmembrane region" description="Helical" evidence="7">
    <location>
        <begin position="315"/>
        <end position="337"/>
    </location>
</feature>
<dbReference type="Proteomes" id="UP000285190">
    <property type="component" value="Unassembled WGS sequence"/>
</dbReference>
<evidence type="ECO:0000259" key="10">
    <source>
        <dbReference type="Pfam" id="PF21082"/>
    </source>
</evidence>
<organism evidence="11 12">
    <name type="scientific">Noviherbaspirillum cavernae</name>
    <dbReference type="NCBI Taxonomy" id="2320862"/>
    <lineage>
        <taxon>Bacteria</taxon>
        <taxon>Pseudomonadati</taxon>
        <taxon>Pseudomonadota</taxon>
        <taxon>Betaproteobacteria</taxon>
        <taxon>Burkholderiales</taxon>
        <taxon>Oxalobacteraceae</taxon>
        <taxon>Noviherbaspirillum</taxon>
    </lineage>
</organism>
<accession>A0A418WZV0</accession>
<dbReference type="EMBL" id="QYUN01000002">
    <property type="protein sequence ID" value="RJG05711.1"/>
    <property type="molecule type" value="Genomic_DNA"/>
</dbReference>
<dbReference type="InterPro" id="IPR010920">
    <property type="entry name" value="LSM_dom_sf"/>
</dbReference>
<evidence type="ECO:0000256" key="2">
    <source>
        <dbReference type="ARBA" id="ARBA00008017"/>
    </source>
</evidence>
<reference evidence="11 12" key="1">
    <citation type="submission" date="2018-09" db="EMBL/GenBank/DDBJ databases">
        <authorList>
            <person name="Zhu H."/>
        </authorList>
    </citation>
    <scope>NUCLEOTIDE SEQUENCE [LARGE SCALE GENOMIC DNA]</scope>
    <source>
        <strain evidence="11 12">K2R10-39</strain>
    </source>
</reference>
<dbReference type="GO" id="GO:0005886">
    <property type="term" value="C:plasma membrane"/>
    <property type="evidence" value="ECO:0007669"/>
    <property type="project" value="UniProtKB-SubCell"/>
</dbReference>
<dbReference type="GO" id="GO:0008381">
    <property type="term" value="F:mechanosensitive monoatomic ion channel activity"/>
    <property type="evidence" value="ECO:0007669"/>
    <property type="project" value="InterPro"/>
</dbReference>
<feature type="transmembrane region" description="Helical" evidence="7">
    <location>
        <begin position="358"/>
        <end position="378"/>
    </location>
</feature>
<dbReference type="Gene3D" id="3.30.70.100">
    <property type="match status" value="1"/>
</dbReference>
<dbReference type="InterPro" id="IPR045275">
    <property type="entry name" value="MscS_archaea/bacteria_type"/>
</dbReference>
<keyword evidence="5 7" id="KW-1133">Transmembrane helix</keyword>
<feature type="domain" description="Mechanosensitive ion channel MscS C-terminal" evidence="10">
    <location>
        <begin position="480"/>
        <end position="562"/>
    </location>
</feature>
<dbReference type="PANTHER" id="PTHR30221">
    <property type="entry name" value="SMALL-CONDUCTANCE MECHANOSENSITIVE CHANNEL"/>
    <property type="match status" value="1"/>
</dbReference>
<evidence type="ECO:0000256" key="8">
    <source>
        <dbReference type="SAM" id="MobiDB-lite"/>
    </source>
</evidence>
<evidence type="ECO:0000313" key="12">
    <source>
        <dbReference type="Proteomes" id="UP000285190"/>
    </source>
</evidence>
<feature type="transmembrane region" description="Helical" evidence="7">
    <location>
        <begin position="199"/>
        <end position="221"/>
    </location>
</feature>
<keyword evidence="7" id="KW-0997">Cell inner membrane</keyword>
<evidence type="ECO:0000256" key="1">
    <source>
        <dbReference type="ARBA" id="ARBA00004651"/>
    </source>
</evidence>
<keyword evidence="4 7" id="KW-0812">Transmembrane</keyword>
<feature type="transmembrane region" description="Helical" evidence="7">
    <location>
        <begin position="384"/>
        <end position="405"/>
    </location>
</feature>
<protein>
    <recommendedName>
        <fullName evidence="7">Small-conductance mechanosensitive channel</fullName>
    </recommendedName>
</protein>
<feature type="transmembrane region" description="Helical" evidence="7">
    <location>
        <begin position="260"/>
        <end position="281"/>
    </location>
</feature>
<comment type="subcellular location">
    <subcellularLocation>
        <location evidence="7">Cell inner membrane</location>
        <topology evidence="7">Multi-pass membrane protein</topology>
    </subcellularLocation>
    <subcellularLocation>
        <location evidence="1">Cell membrane</location>
        <topology evidence="1">Multi-pass membrane protein</topology>
    </subcellularLocation>
</comment>
<proteinExistence type="inferred from homology"/>
<evidence type="ECO:0000256" key="5">
    <source>
        <dbReference type="ARBA" id="ARBA00022989"/>
    </source>
</evidence>
<dbReference type="PANTHER" id="PTHR30221:SF18">
    <property type="entry name" value="SLL0590 PROTEIN"/>
    <property type="match status" value="1"/>
</dbReference>
<evidence type="ECO:0000313" key="11">
    <source>
        <dbReference type="EMBL" id="RJG05711.1"/>
    </source>
</evidence>
<dbReference type="InterPro" id="IPR049278">
    <property type="entry name" value="MS_channel_C"/>
</dbReference>
<feature type="domain" description="Mechanosensitive ion channel MscS" evidence="9">
    <location>
        <begin position="404"/>
        <end position="470"/>
    </location>
</feature>
<keyword evidence="7" id="KW-0407">Ion channel</keyword>
<name>A0A418WZV0_9BURK</name>
<comment type="subunit">
    <text evidence="7">Homoheptamer.</text>
</comment>
<dbReference type="Pfam" id="PF21082">
    <property type="entry name" value="MS_channel_3rd"/>
    <property type="match status" value="1"/>
</dbReference>
<feature type="region of interest" description="Disordered" evidence="8">
    <location>
        <begin position="1"/>
        <end position="21"/>
    </location>
</feature>
<dbReference type="AlphaFoldDB" id="A0A418WZV0"/>
<dbReference type="SUPFAM" id="SSF50182">
    <property type="entry name" value="Sm-like ribonucleoproteins"/>
    <property type="match status" value="1"/>
</dbReference>
<comment type="caution">
    <text evidence="11">The sequence shown here is derived from an EMBL/GenBank/DDBJ whole genome shotgun (WGS) entry which is preliminary data.</text>
</comment>
<comment type="similarity">
    <text evidence="2 7">Belongs to the MscS (TC 1.A.23) family.</text>
</comment>
<gene>
    <name evidence="11" type="ORF">D3870_06485</name>
</gene>
<evidence type="ECO:0000259" key="9">
    <source>
        <dbReference type="Pfam" id="PF00924"/>
    </source>
</evidence>
<keyword evidence="3" id="KW-1003">Cell membrane</keyword>
<comment type="function">
    <text evidence="7">Mechanosensitive channel that participates in the regulation of osmotic pressure changes within the cell, opening in response to stretch forces in the membrane lipid bilayer, without the need for other proteins. Contributes to normal resistance to hypoosmotic shock. Forms an ion channel of 1.0 nanosiemens conductance with a slight preference for anions.</text>
</comment>
<evidence type="ECO:0000256" key="6">
    <source>
        <dbReference type="ARBA" id="ARBA00023136"/>
    </source>
</evidence>
<evidence type="ECO:0000256" key="4">
    <source>
        <dbReference type="ARBA" id="ARBA00022692"/>
    </source>
</evidence>
<feature type="transmembrane region" description="Helical" evidence="7">
    <location>
        <begin position="45"/>
        <end position="68"/>
    </location>
</feature>
<keyword evidence="6 7" id="KW-0472">Membrane</keyword>
<keyword evidence="7" id="KW-0813">Transport</keyword>
<dbReference type="Pfam" id="PF00924">
    <property type="entry name" value="MS_channel_2nd"/>
    <property type="match status" value="1"/>
</dbReference>
<dbReference type="InterPro" id="IPR023408">
    <property type="entry name" value="MscS_beta-dom_sf"/>
</dbReference>
<keyword evidence="12" id="KW-1185">Reference proteome</keyword>
<evidence type="ECO:0000256" key="3">
    <source>
        <dbReference type="ARBA" id="ARBA00022475"/>
    </source>
</evidence>
<evidence type="ECO:0000256" key="7">
    <source>
        <dbReference type="RuleBase" id="RU369025"/>
    </source>
</evidence>
<dbReference type="Gene3D" id="2.30.30.60">
    <property type="match status" value="1"/>
</dbReference>
<keyword evidence="7" id="KW-0406">Ion transport</keyword>